<dbReference type="Pfam" id="PF04023">
    <property type="entry name" value="FeoA"/>
    <property type="match status" value="1"/>
</dbReference>
<dbReference type="RefSeq" id="WP_168446142.1">
    <property type="nucleotide sequence ID" value="NZ_JAAXOW010000001.1"/>
</dbReference>
<keyword evidence="4" id="KW-1185">Reference proteome</keyword>
<dbReference type="AlphaFoldDB" id="A0A9X5IQX1"/>
<proteinExistence type="predicted"/>
<gene>
    <name evidence="3" type="ORF">HF995_02010</name>
</gene>
<dbReference type="GO" id="GO:0046914">
    <property type="term" value="F:transition metal ion binding"/>
    <property type="evidence" value="ECO:0007669"/>
    <property type="project" value="InterPro"/>
</dbReference>
<evidence type="ECO:0000313" key="4">
    <source>
        <dbReference type="Proteomes" id="UP000774283"/>
    </source>
</evidence>
<comment type="caution">
    <text evidence="3">The sequence shown here is derived from an EMBL/GenBank/DDBJ whole genome shotgun (WGS) entry which is preliminary data.</text>
</comment>
<sequence length="91" mass="9144">MDLVDLPVGATARIASVDVGADADVTFRLGELGLRPGATVRVLNRAAFGGRVLALGTPGASASHGVTTGMRLGVDGPTVRAIRVHLPAEAS</sequence>
<reference evidence="3 4" key="1">
    <citation type="submission" date="2020-04" db="EMBL/GenBank/DDBJ databases">
        <title>MicrobeNet Type strains.</title>
        <authorList>
            <person name="Nicholson A.C."/>
        </authorList>
    </citation>
    <scope>NUCLEOTIDE SEQUENCE [LARGE SCALE GENOMIC DNA]</scope>
    <source>
        <strain evidence="3 4">ATCC BAA-789</strain>
    </source>
</reference>
<evidence type="ECO:0000259" key="2">
    <source>
        <dbReference type="SMART" id="SM00899"/>
    </source>
</evidence>
<dbReference type="InterPro" id="IPR038157">
    <property type="entry name" value="FeoA_core_dom"/>
</dbReference>
<dbReference type="InterPro" id="IPR008988">
    <property type="entry name" value="Transcriptional_repressor_C"/>
</dbReference>
<dbReference type="Gene3D" id="2.30.30.90">
    <property type="match status" value="1"/>
</dbReference>
<feature type="domain" description="Ferrous iron transporter FeoA-like" evidence="2">
    <location>
        <begin position="1"/>
        <end position="86"/>
    </location>
</feature>
<dbReference type="InterPro" id="IPR007167">
    <property type="entry name" value="Fe-transptr_FeoA-like"/>
</dbReference>
<name>A0A9X5IQX1_9MICO</name>
<accession>A0A9X5IQX1</accession>
<evidence type="ECO:0000313" key="3">
    <source>
        <dbReference type="EMBL" id="NKX92058.1"/>
    </source>
</evidence>
<keyword evidence="1" id="KW-0408">Iron</keyword>
<dbReference type="EMBL" id="JAAXOW010000001">
    <property type="protein sequence ID" value="NKX92058.1"/>
    <property type="molecule type" value="Genomic_DNA"/>
</dbReference>
<organism evidence="3 4">
    <name type="scientific">Sanguibacter hominis ATCC BAA-789</name>
    <dbReference type="NCBI Taxonomy" id="1312740"/>
    <lineage>
        <taxon>Bacteria</taxon>
        <taxon>Bacillati</taxon>
        <taxon>Actinomycetota</taxon>
        <taxon>Actinomycetes</taxon>
        <taxon>Micrococcales</taxon>
        <taxon>Sanguibacteraceae</taxon>
        <taxon>Sanguibacter</taxon>
    </lineage>
</organism>
<dbReference type="SMART" id="SM00899">
    <property type="entry name" value="FeoA"/>
    <property type="match status" value="1"/>
</dbReference>
<dbReference type="SUPFAM" id="SSF50037">
    <property type="entry name" value="C-terminal domain of transcriptional repressors"/>
    <property type="match status" value="1"/>
</dbReference>
<protein>
    <submittedName>
        <fullName evidence="3">Ferrous iron transport protein A</fullName>
    </submittedName>
</protein>
<dbReference type="Proteomes" id="UP000774283">
    <property type="component" value="Unassembled WGS sequence"/>
</dbReference>
<evidence type="ECO:0000256" key="1">
    <source>
        <dbReference type="ARBA" id="ARBA00023004"/>
    </source>
</evidence>